<dbReference type="Gene3D" id="3.50.50.60">
    <property type="entry name" value="FAD/NAD(P)-binding domain"/>
    <property type="match status" value="2"/>
</dbReference>
<dbReference type="InterPro" id="IPR036188">
    <property type="entry name" value="FAD/NAD-bd_sf"/>
</dbReference>
<comment type="caution">
    <text evidence="5">The sequence shown here is derived from an EMBL/GenBank/DDBJ whole genome shotgun (WGS) entry which is preliminary data.</text>
</comment>
<dbReference type="InterPro" id="IPR050097">
    <property type="entry name" value="Ferredoxin-NADP_redctase_2"/>
</dbReference>
<dbReference type="Proteomes" id="UP001150879">
    <property type="component" value="Unassembled WGS sequence"/>
</dbReference>
<organism evidence="5 6">
    <name type="scientific">Penicillium cf. griseofulvum</name>
    <dbReference type="NCBI Taxonomy" id="2972120"/>
    <lineage>
        <taxon>Eukaryota</taxon>
        <taxon>Fungi</taxon>
        <taxon>Dikarya</taxon>
        <taxon>Ascomycota</taxon>
        <taxon>Pezizomycotina</taxon>
        <taxon>Eurotiomycetes</taxon>
        <taxon>Eurotiomycetidae</taxon>
        <taxon>Eurotiales</taxon>
        <taxon>Aspergillaceae</taxon>
        <taxon>Penicillium</taxon>
    </lineage>
</organism>
<keyword evidence="3" id="KW-0560">Oxidoreductase</keyword>
<reference evidence="5" key="1">
    <citation type="submission" date="2022-11" db="EMBL/GenBank/DDBJ databases">
        <authorList>
            <person name="Petersen C."/>
        </authorList>
    </citation>
    <scope>NUCLEOTIDE SEQUENCE</scope>
    <source>
        <strain evidence="5">IBT 16849</strain>
    </source>
</reference>
<gene>
    <name evidence="5" type="ORF">N7472_009092</name>
</gene>
<reference evidence="5" key="2">
    <citation type="journal article" date="2023" name="IMA Fungus">
        <title>Comparative genomic study of the Penicillium genus elucidates a diverse pangenome and 15 lateral gene transfer events.</title>
        <authorList>
            <person name="Petersen C."/>
            <person name="Sorensen T."/>
            <person name="Nielsen M.R."/>
            <person name="Sondergaard T.E."/>
            <person name="Sorensen J.L."/>
            <person name="Fitzpatrick D.A."/>
            <person name="Frisvad J.C."/>
            <person name="Nielsen K.L."/>
        </authorList>
    </citation>
    <scope>NUCLEOTIDE SEQUENCE</scope>
    <source>
        <strain evidence="5">IBT 16849</strain>
    </source>
</reference>
<accession>A0A9W9J3S8</accession>
<dbReference type="PRINTS" id="PR00368">
    <property type="entry name" value="FADPNR"/>
</dbReference>
<evidence type="ECO:0000256" key="2">
    <source>
        <dbReference type="ARBA" id="ARBA00022630"/>
    </source>
</evidence>
<evidence type="ECO:0000256" key="3">
    <source>
        <dbReference type="ARBA" id="ARBA00023002"/>
    </source>
</evidence>
<keyword evidence="6" id="KW-1185">Reference proteome</keyword>
<evidence type="ECO:0000259" key="4">
    <source>
        <dbReference type="Pfam" id="PF07992"/>
    </source>
</evidence>
<dbReference type="GO" id="GO:0097237">
    <property type="term" value="P:cellular response to toxic substance"/>
    <property type="evidence" value="ECO:0007669"/>
    <property type="project" value="UniProtKB-ARBA"/>
</dbReference>
<dbReference type="GO" id="GO:0016491">
    <property type="term" value="F:oxidoreductase activity"/>
    <property type="evidence" value="ECO:0007669"/>
    <property type="project" value="UniProtKB-KW"/>
</dbReference>
<dbReference type="EMBL" id="JAPQKP010000005">
    <property type="protein sequence ID" value="KAJ5190078.1"/>
    <property type="molecule type" value="Genomic_DNA"/>
</dbReference>
<dbReference type="PRINTS" id="PR00469">
    <property type="entry name" value="PNDRDTASEII"/>
</dbReference>
<evidence type="ECO:0000256" key="1">
    <source>
        <dbReference type="ARBA" id="ARBA00009333"/>
    </source>
</evidence>
<protein>
    <recommendedName>
        <fullName evidence="4">FAD/NAD(P)-binding domain-containing protein</fullName>
    </recommendedName>
</protein>
<sequence length="311" mass="33326">MAKLHDVLIVGGGPAGLSTALGLARQLHSAVIFDSQIYRNDVSDSMHNVLTWDHRPPSELRAVARRELLTRYDTVQIQNTEIKEVRRTTQGTFEALDGTGEMWEGKILVLATGVRDVPPDITGYASAWGKGIFHCLFCHGWEERGQESVGVLAVGDCADLGPALHLSRMAQRLAGKVTVYSDGALELSQSLAGPLKAEGFELVSTPIAKLSRQPDEHGVTLEFVDGTVRKEGFLVHKPKTELNASFAEQLSLELTQGGDISVKPPFYESTNVPGVYAVGDCGSVGKAVSQALASGLWCASGVVARLQAPAH</sequence>
<proteinExistence type="inferred from homology"/>
<dbReference type="InterPro" id="IPR023753">
    <property type="entry name" value="FAD/NAD-binding_dom"/>
</dbReference>
<dbReference type="Pfam" id="PF07992">
    <property type="entry name" value="Pyr_redox_2"/>
    <property type="match status" value="1"/>
</dbReference>
<evidence type="ECO:0000313" key="6">
    <source>
        <dbReference type="Proteomes" id="UP001150879"/>
    </source>
</evidence>
<dbReference type="SUPFAM" id="SSF51905">
    <property type="entry name" value="FAD/NAD(P)-binding domain"/>
    <property type="match status" value="1"/>
</dbReference>
<evidence type="ECO:0000313" key="5">
    <source>
        <dbReference type="EMBL" id="KAJ5190078.1"/>
    </source>
</evidence>
<dbReference type="PANTHER" id="PTHR48105">
    <property type="entry name" value="THIOREDOXIN REDUCTASE 1-RELATED-RELATED"/>
    <property type="match status" value="1"/>
</dbReference>
<comment type="similarity">
    <text evidence="1">Belongs to the class-II pyridine nucleotide-disulfide oxidoreductase family.</text>
</comment>
<keyword evidence="2" id="KW-0285">Flavoprotein</keyword>
<feature type="domain" description="FAD/NAD(P)-binding" evidence="4">
    <location>
        <begin position="5"/>
        <end position="295"/>
    </location>
</feature>
<name>A0A9W9J3S8_9EURO</name>
<dbReference type="OrthoDB" id="10260355at2759"/>
<dbReference type="AlphaFoldDB" id="A0A9W9J3S8"/>